<dbReference type="Gene3D" id="1.10.260.40">
    <property type="entry name" value="lambda repressor-like DNA-binding domains"/>
    <property type="match status" value="1"/>
</dbReference>
<comment type="caution">
    <text evidence="3">The sequence shown here is derived from an EMBL/GenBank/DDBJ whole genome shotgun (WGS) entry which is preliminary data.</text>
</comment>
<dbReference type="CDD" id="cd00093">
    <property type="entry name" value="HTH_XRE"/>
    <property type="match status" value="1"/>
</dbReference>
<dbReference type="AlphaFoldDB" id="A0A7Z7BRX4"/>
<dbReference type="PANTHER" id="PTHR46797">
    <property type="entry name" value="HTH-TYPE TRANSCRIPTIONAL REGULATOR"/>
    <property type="match status" value="1"/>
</dbReference>
<keyword evidence="1" id="KW-0238">DNA-binding</keyword>
<evidence type="ECO:0000256" key="1">
    <source>
        <dbReference type="ARBA" id="ARBA00023125"/>
    </source>
</evidence>
<dbReference type="PROSITE" id="PS50943">
    <property type="entry name" value="HTH_CROC1"/>
    <property type="match status" value="1"/>
</dbReference>
<dbReference type="GO" id="GO:0005829">
    <property type="term" value="C:cytosol"/>
    <property type="evidence" value="ECO:0007669"/>
    <property type="project" value="TreeGrafter"/>
</dbReference>
<dbReference type="GO" id="GO:0003677">
    <property type="term" value="F:DNA binding"/>
    <property type="evidence" value="ECO:0007669"/>
    <property type="project" value="UniProtKB-KW"/>
</dbReference>
<gene>
    <name evidence="3" type="ORF">SAMN05428983_4659</name>
</gene>
<evidence type="ECO:0000259" key="2">
    <source>
        <dbReference type="PROSITE" id="PS50943"/>
    </source>
</evidence>
<name>A0A7Z7BRX4_9HYPH</name>
<dbReference type="RefSeq" id="WP_092734668.1">
    <property type="nucleotide sequence ID" value="NZ_FNEW01000007.1"/>
</dbReference>
<organism evidence="3 4">
    <name type="scientific">Agrobacterium fabrum</name>
    <dbReference type="NCBI Taxonomy" id="1176649"/>
    <lineage>
        <taxon>Bacteria</taxon>
        <taxon>Pseudomonadati</taxon>
        <taxon>Pseudomonadota</taxon>
        <taxon>Alphaproteobacteria</taxon>
        <taxon>Hyphomicrobiales</taxon>
        <taxon>Rhizobiaceae</taxon>
        <taxon>Rhizobium/Agrobacterium group</taxon>
        <taxon>Agrobacterium</taxon>
        <taxon>Agrobacterium tumefaciens complex</taxon>
    </lineage>
</organism>
<dbReference type="InterPro" id="IPR001387">
    <property type="entry name" value="Cro/C1-type_HTH"/>
</dbReference>
<dbReference type="Pfam" id="PF01381">
    <property type="entry name" value="HTH_3"/>
    <property type="match status" value="1"/>
</dbReference>
<dbReference type="InterPro" id="IPR010982">
    <property type="entry name" value="Lambda_DNA-bd_dom_sf"/>
</dbReference>
<feature type="domain" description="HTH cro/C1-type" evidence="2">
    <location>
        <begin position="11"/>
        <end position="65"/>
    </location>
</feature>
<dbReference type="InterPro" id="IPR050807">
    <property type="entry name" value="TransReg_Diox_bact_type"/>
</dbReference>
<dbReference type="EMBL" id="FNEW01000007">
    <property type="protein sequence ID" value="SDK34244.1"/>
    <property type="molecule type" value="Genomic_DNA"/>
</dbReference>
<dbReference type="PANTHER" id="PTHR46797:SF1">
    <property type="entry name" value="METHYLPHOSPHONATE SYNTHASE"/>
    <property type="match status" value="1"/>
</dbReference>
<evidence type="ECO:0000313" key="4">
    <source>
        <dbReference type="Proteomes" id="UP000198917"/>
    </source>
</evidence>
<evidence type="ECO:0000313" key="3">
    <source>
        <dbReference type="EMBL" id="SDK34244.1"/>
    </source>
</evidence>
<sequence>MDINSTIGVNIQRIRRSLSVTQEELHHRTGLTRGYLSKVEKGDGNPTVNSLQKIADALDVTLEDLVRRQK</sequence>
<reference evidence="3 4" key="1">
    <citation type="submission" date="2016-10" db="EMBL/GenBank/DDBJ databases">
        <authorList>
            <person name="Varghese N."/>
            <person name="Submissions S."/>
        </authorList>
    </citation>
    <scope>NUCLEOTIDE SEQUENCE [LARGE SCALE GENOMIC DNA]</scope>
    <source>
        <strain evidence="3 4">PDC82</strain>
    </source>
</reference>
<dbReference type="GO" id="GO:0003700">
    <property type="term" value="F:DNA-binding transcription factor activity"/>
    <property type="evidence" value="ECO:0007669"/>
    <property type="project" value="TreeGrafter"/>
</dbReference>
<dbReference type="SUPFAM" id="SSF47413">
    <property type="entry name" value="lambda repressor-like DNA-binding domains"/>
    <property type="match status" value="1"/>
</dbReference>
<dbReference type="Proteomes" id="UP000198917">
    <property type="component" value="Unassembled WGS sequence"/>
</dbReference>
<dbReference type="SMART" id="SM00530">
    <property type="entry name" value="HTH_XRE"/>
    <property type="match status" value="1"/>
</dbReference>
<proteinExistence type="predicted"/>
<accession>A0A7Z7BRX4</accession>
<protein>
    <submittedName>
        <fullName evidence="3">Helix-turn-helix</fullName>
    </submittedName>
</protein>